<sequence>MRPLTPLTLAIVHPINISVAIELSHPLSQGSVHITSATDEHTDTNEGVSVDPHYLVNSLDLKILARQVRFTKDAITRAEPIVRHLKSYYQETVPTIILASAP</sequence>
<protein>
    <submittedName>
        <fullName evidence="1">Uncharacterized protein</fullName>
    </submittedName>
</protein>
<dbReference type="Proteomes" id="UP000030651">
    <property type="component" value="Unassembled WGS sequence"/>
</dbReference>
<evidence type="ECO:0000313" key="1">
    <source>
        <dbReference type="EMBL" id="ETS83071.1"/>
    </source>
</evidence>
<dbReference type="GeneID" id="19269960"/>
<dbReference type="RefSeq" id="XP_007831719.1">
    <property type="nucleotide sequence ID" value="XM_007833528.1"/>
</dbReference>
<proteinExistence type="predicted"/>
<dbReference type="KEGG" id="pfy:PFICI_04947"/>
<keyword evidence="2" id="KW-1185">Reference proteome</keyword>
<accession>W3XD11</accession>
<evidence type="ECO:0000313" key="2">
    <source>
        <dbReference type="Proteomes" id="UP000030651"/>
    </source>
</evidence>
<dbReference type="AlphaFoldDB" id="W3XD11"/>
<dbReference type="SUPFAM" id="SSF54373">
    <property type="entry name" value="FAD-linked reductases, C-terminal domain"/>
    <property type="match status" value="1"/>
</dbReference>
<name>W3XD11_PESFW</name>
<dbReference type="Gene3D" id="3.30.560.10">
    <property type="entry name" value="Glucose Oxidase, domain 3"/>
    <property type="match status" value="1"/>
</dbReference>
<dbReference type="InParanoid" id="W3XD11"/>
<dbReference type="EMBL" id="KI912111">
    <property type="protein sequence ID" value="ETS83071.1"/>
    <property type="molecule type" value="Genomic_DNA"/>
</dbReference>
<dbReference type="OrthoDB" id="269227at2759"/>
<gene>
    <name evidence="1" type="ORF">PFICI_04947</name>
</gene>
<reference evidence="2" key="1">
    <citation type="journal article" date="2015" name="BMC Genomics">
        <title>Genomic and transcriptomic analysis of the endophytic fungus Pestalotiopsis fici reveals its lifestyle and high potential for synthesis of natural products.</title>
        <authorList>
            <person name="Wang X."/>
            <person name="Zhang X."/>
            <person name="Liu L."/>
            <person name="Xiang M."/>
            <person name="Wang W."/>
            <person name="Sun X."/>
            <person name="Che Y."/>
            <person name="Guo L."/>
            <person name="Liu G."/>
            <person name="Guo L."/>
            <person name="Wang C."/>
            <person name="Yin W.B."/>
            <person name="Stadler M."/>
            <person name="Zhang X."/>
            <person name="Liu X."/>
        </authorList>
    </citation>
    <scope>NUCLEOTIDE SEQUENCE [LARGE SCALE GENOMIC DNA]</scope>
    <source>
        <strain evidence="2">W106-1 / CGMCC3.15140</strain>
    </source>
</reference>
<organism evidence="1 2">
    <name type="scientific">Pestalotiopsis fici (strain W106-1 / CGMCC3.15140)</name>
    <dbReference type="NCBI Taxonomy" id="1229662"/>
    <lineage>
        <taxon>Eukaryota</taxon>
        <taxon>Fungi</taxon>
        <taxon>Dikarya</taxon>
        <taxon>Ascomycota</taxon>
        <taxon>Pezizomycotina</taxon>
        <taxon>Sordariomycetes</taxon>
        <taxon>Xylariomycetidae</taxon>
        <taxon>Amphisphaeriales</taxon>
        <taxon>Sporocadaceae</taxon>
        <taxon>Pestalotiopsis</taxon>
    </lineage>
</organism>
<dbReference type="HOGENOM" id="CLU_2278418_0_0_1"/>